<dbReference type="InterPro" id="IPR001647">
    <property type="entry name" value="HTH_TetR"/>
</dbReference>
<organism evidence="4 5">
    <name type="scientific">Allofournierella massiliensis</name>
    <dbReference type="NCBI Taxonomy" id="1650663"/>
    <lineage>
        <taxon>Bacteria</taxon>
        <taxon>Bacillati</taxon>
        <taxon>Bacillota</taxon>
        <taxon>Clostridia</taxon>
        <taxon>Eubacteriales</taxon>
        <taxon>Oscillospiraceae</taxon>
        <taxon>Allofournierella</taxon>
    </lineage>
</organism>
<dbReference type="Pfam" id="PF00440">
    <property type="entry name" value="TetR_N"/>
    <property type="match status" value="1"/>
</dbReference>
<dbReference type="InterPro" id="IPR009057">
    <property type="entry name" value="Homeodomain-like_sf"/>
</dbReference>
<name>A0A4R1R2L4_9FIRM</name>
<accession>A0A4R1R2L4</accession>
<dbReference type="STRING" id="1650663.GCA_001486665_03328"/>
<dbReference type="SUPFAM" id="SSF46689">
    <property type="entry name" value="Homeodomain-like"/>
    <property type="match status" value="1"/>
</dbReference>
<proteinExistence type="predicted"/>
<dbReference type="Proteomes" id="UP000295184">
    <property type="component" value="Unassembled WGS sequence"/>
</dbReference>
<dbReference type="GeneID" id="97379609"/>
<keyword evidence="1 2" id="KW-0238">DNA-binding</keyword>
<comment type="caution">
    <text evidence="4">The sequence shown here is derived from an EMBL/GenBank/DDBJ whole genome shotgun (WGS) entry which is preliminary data.</text>
</comment>
<evidence type="ECO:0000256" key="1">
    <source>
        <dbReference type="ARBA" id="ARBA00023125"/>
    </source>
</evidence>
<evidence type="ECO:0000256" key="2">
    <source>
        <dbReference type="PROSITE-ProRule" id="PRU00335"/>
    </source>
</evidence>
<reference evidence="4 5" key="1">
    <citation type="submission" date="2019-03" db="EMBL/GenBank/DDBJ databases">
        <title>Genomic Encyclopedia of Type Strains, Phase IV (KMG-IV): sequencing the most valuable type-strain genomes for metagenomic binning, comparative biology and taxonomic classification.</title>
        <authorList>
            <person name="Goeker M."/>
        </authorList>
    </citation>
    <scope>NUCLEOTIDE SEQUENCE [LARGE SCALE GENOMIC DNA]</scope>
    <source>
        <strain evidence="4 5">DSM 100451</strain>
    </source>
</reference>
<feature type="DNA-binding region" description="H-T-H motif" evidence="2">
    <location>
        <begin position="29"/>
        <end position="48"/>
    </location>
</feature>
<feature type="domain" description="HTH tetR-type" evidence="3">
    <location>
        <begin position="6"/>
        <end position="66"/>
    </location>
</feature>
<dbReference type="AlphaFoldDB" id="A0A4R1R2L4"/>
<evidence type="ECO:0000259" key="3">
    <source>
        <dbReference type="PROSITE" id="PS50977"/>
    </source>
</evidence>
<dbReference type="RefSeq" id="WP_058966876.1">
    <property type="nucleotide sequence ID" value="NZ_CABKVM010000019.1"/>
</dbReference>
<dbReference type="PROSITE" id="PS50977">
    <property type="entry name" value="HTH_TETR_2"/>
    <property type="match status" value="1"/>
</dbReference>
<sequence>MPPQKRIFQQDILEAAAALVAGQGPQALSVRSLARAMGCSTQPIYSAFESMDALHTALIDYVREHYLRAQASSYKQVAVSFLNFARSQKNLFRLVYLRQRPAGETRFEDPNAPETIHQLETSLELNREKAADLHRRMVYYCYSMAVMMATGYLEFSEEEIDRELTEYYRIVLSYYKQVKSEEELQHWLYRSRNLLG</sequence>
<protein>
    <submittedName>
        <fullName evidence="4">TetR family transcriptional regulator</fullName>
    </submittedName>
</protein>
<evidence type="ECO:0000313" key="5">
    <source>
        <dbReference type="Proteomes" id="UP000295184"/>
    </source>
</evidence>
<dbReference type="Gene3D" id="1.10.357.10">
    <property type="entry name" value="Tetracycline Repressor, domain 2"/>
    <property type="match status" value="1"/>
</dbReference>
<evidence type="ECO:0000313" key="4">
    <source>
        <dbReference type="EMBL" id="TCL59578.1"/>
    </source>
</evidence>
<dbReference type="InterPro" id="IPR036271">
    <property type="entry name" value="Tet_transcr_reg_TetR-rel_C_sf"/>
</dbReference>
<gene>
    <name evidence="4" type="ORF">EDD77_10524</name>
</gene>
<dbReference type="SUPFAM" id="SSF48498">
    <property type="entry name" value="Tetracyclin repressor-like, C-terminal domain"/>
    <property type="match status" value="1"/>
</dbReference>
<dbReference type="GO" id="GO:0003677">
    <property type="term" value="F:DNA binding"/>
    <property type="evidence" value="ECO:0007669"/>
    <property type="project" value="UniProtKB-UniRule"/>
</dbReference>
<dbReference type="EMBL" id="SLUM01000005">
    <property type="protein sequence ID" value="TCL59578.1"/>
    <property type="molecule type" value="Genomic_DNA"/>
</dbReference>